<sequence>MPIPEYVYSPIRSRLSLLSMRGCRSLDFILFTQKFTVWYIKSGSEDLRQAKLGGEVTLLRRNDGFEKVRKAKRFFPLRNFNVEKGKFEKRHEEGKKTWALCLHLALGKSGTYLAKSWDLGKKAHSAGRLNWMI</sequence>
<name>A0A7C8J7B5_ORBOL</name>
<dbReference type="Proteomes" id="UP000475325">
    <property type="component" value="Unassembled WGS sequence"/>
</dbReference>
<organism evidence="1 2">
    <name type="scientific">Orbilia oligospora</name>
    <name type="common">Nematode-trapping fungus</name>
    <name type="synonym">Arthrobotrys oligospora</name>
    <dbReference type="NCBI Taxonomy" id="2813651"/>
    <lineage>
        <taxon>Eukaryota</taxon>
        <taxon>Fungi</taxon>
        <taxon>Dikarya</taxon>
        <taxon>Ascomycota</taxon>
        <taxon>Pezizomycotina</taxon>
        <taxon>Orbiliomycetes</taxon>
        <taxon>Orbiliales</taxon>
        <taxon>Orbiliaceae</taxon>
        <taxon>Orbilia</taxon>
    </lineage>
</organism>
<protein>
    <submittedName>
        <fullName evidence="1">Uncharacterized protein</fullName>
    </submittedName>
</protein>
<comment type="caution">
    <text evidence="1">The sequence shown here is derived from an EMBL/GenBank/DDBJ whole genome shotgun (WGS) entry which is preliminary data.</text>
</comment>
<dbReference type="AlphaFoldDB" id="A0A7C8J7B5"/>
<evidence type="ECO:0000313" key="1">
    <source>
        <dbReference type="EMBL" id="KAF3094109.1"/>
    </source>
</evidence>
<reference evidence="1 2" key="1">
    <citation type="submission" date="2019-06" db="EMBL/GenBank/DDBJ databases">
        <authorList>
            <person name="Palmer J.M."/>
        </authorList>
    </citation>
    <scope>NUCLEOTIDE SEQUENCE [LARGE SCALE GENOMIC DNA]</scope>
    <source>
        <strain evidence="1 2">TWF102</strain>
    </source>
</reference>
<proteinExistence type="predicted"/>
<accession>A0A7C8J7B5</accession>
<evidence type="ECO:0000313" key="2">
    <source>
        <dbReference type="Proteomes" id="UP000475325"/>
    </source>
</evidence>
<gene>
    <name evidence="1" type="ORF">TWF102_007618</name>
</gene>
<dbReference type="EMBL" id="WIQW01000045">
    <property type="protein sequence ID" value="KAF3094109.1"/>
    <property type="molecule type" value="Genomic_DNA"/>
</dbReference>